<sequence>MSATRDDLARVVGFARLITAVVLIGFVWLTLLPRLSEYPAIRDRIDQHRSAGIDPSAIYYTDHPRHFGRDGNGDLLEE</sequence>
<feature type="transmembrane region" description="Helical" evidence="1">
    <location>
        <begin position="12"/>
        <end position="32"/>
    </location>
</feature>
<protein>
    <submittedName>
        <fullName evidence="2">Uncharacterized protein</fullName>
    </submittedName>
</protein>
<evidence type="ECO:0000313" key="3">
    <source>
        <dbReference type="Proteomes" id="UP000317318"/>
    </source>
</evidence>
<evidence type="ECO:0000313" key="2">
    <source>
        <dbReference type="EMBL" id="QDT36823.1"/>
    </source>
</evidence>
<dbReference type="OrthoDB" id="284920at2"/>
<reference evidence="2 3" key="1">
    <citation type="submission" date="2019-02" db="EMBL/GenBank/DDBJ databases">
        <title>Deep-cultivation of Planctomycetes and their phenomic and genomic characterization uncovers novel biology.</title>
        <authorList>
            <person name="Wiegand S."/>
            <person name="Jogler M."/>
            <person name="Boedeker C."/>
            <person name="Pinto D."/>
            <person name="Vollmers J."/>
            <person name="Rivas-Marin E."/>
            <person name="Kohn T."/>
            <person name="Peeters S.H."/>
            <person name="Heuer A."/>
            <person name="Rast P."/>
            <person name="Oberbeckmann S."/>
            <person name="Bunk B."/>
            <person name="Jeske O."/>
            <person name="Meyerdierks A."/>
            <person name="Storesund J.E."/>
            <person name="Kallscheuer N."/>
            <person name="Luecker S."/>
            <person name="Lage O.M."/>
            <person name="Pohl T."/>
            <person name="Merkel B.J."/>
            <person name="Hornburger P."/>
            <person name="Mueller R.-W."/>
            <person name="Bruemmer F."/>
            <person name="Labrenz M."/>
            <person name="Spormann A.M."/>
            <person name="Op den Camp H."/>
            <person name="Overmann J."/>
            <person name="Amann R."/>
            <person name="Jetten M.S.M."/>
            <person name="Mascher T."/>
            <person name="Medema M.H."/>
            <person name="Devos D.P."/>
            <person name="Kaster A.-K."/>
            <person name="Ovreas L."/>
            <person name="Rohde M."/>
            <person name="Galperin M.Y."/>
            <person name="Jogler C."/>
        </authorList>
    </citation>
    <scope>NUCLEOTIDE SEQUENCE [LARGE SCALE GENOMIC DNA]</scope>
    <source>
        <strain evidence="2 3">Pan189</strain>
    </source>
</reference>
<organism evidence="2 3">
    <name type="scientific">Stratiformator vulcanicus</name>
    <dbReference type="NCBI Taxonomy" id="2527980"/>
    <lineage>
        <taxon>Bacteria</taxon>
        <taxon>Pseudomonadati</taxon>
        <taxon>Planctomycetota</taxon>
        <taxon>Planctomycetia</taxon>
        <taxon>Planctomycetales</taxon>
        <taxon>Planctomycetaceae</taxon>
        <taxon>Stratiformator</taxon>
    </lineage>
</organism>
<dbReference type="AlphaFoldDB" id="A0A517QZ04"/>
<evidence type="ECO:0000256" key="1">
    <source>
        <dbReference type="SAM" id="Phobius"/>
    </source>
</evidence>
<keyword evidence="3" id="KW-1185">Reference proteome</keyword>
<keyword evidence="1" id="KW-0812">Transmembrane</keyword>
<name>A0A517QZ04_9PLAN</name>
<dbReference type="RefSeq" id="WP_145362997.1">
    <property type="nucleotide sequence ID" value="NZ_CP036268.1"/>
</dbReference>
<dbReference type="EMBL" id="CP036268">
    <property type="protein sequence ID" value="QDT36823.1"/>
    <property type="molecule type" value="Genomic_DNA"/>
</dbReference>
<dbReference type="Proteomes" id="UP000317318">
    <property type="component" value="Chromosome"/>
</dbReference>
<gene>
    <name evidence="2" type="ORF">Pan189_11860</name>
</gene>
<keyword evidence="1" id="KW-1133">Transmembrane helix</keyword>
<accession>A0A517QZ04</accession>
<proteinExistence type="predicted"/>
<keyword evidence="1" id="KW-0472">Membrane</keyword>
<dbReference type="KEGG" id="svp:Pan189_11860"/>